<proteinExistence type="inferred from homology"/>
<dbReference type="RefSeq" id="WP_015220714.1">
    <property type="nucleotide sequence ID" value="NZ_WMIA01000020.1"/>
</dbReference>
<dbReference type="GO" id="GO:0005829">
    <property type="term" value="C:cytosol"/>
    <property type="evidence" value="ECO:0007669"/>
    <property type="project" value="TreeGrafter"/>
</dbReference>
<dbReference type="NCBIfam" id="TIGR00754">
    <property type="entry name" value="bfr"/>
    <property type="match status" value="1"/>
</dbReference>
<evidence type="ECO:0000256" key="4">
    <source>
        <dbReference type="ARBA" id="ARBA00023004"/>
    </source>
</evidence>
<dbReference type="InterPro" id="IPR002024">
    <property type="entry name" value="Bacterioferritin"/>
</dbReference>
<comment type="caution">
    <text evidence="8">The sequence shown here is derived from an EMBL/GenBank/DDBJ whole genome shotgun (WGS) entry which is preliminary data.</text>
</comment>
<feature type="binding site" evidence="6">
    <location>
        <position position="128"/>
    </location>
    <ligand>
        <name>Fe cation</name>
        <dbReference type="ChEBI" id="CHEBI:24875"/>
        <label>1</label>
    </ligand>
</feature>
<dbReference type="InterPro" id="IPR009040">
    <property type="entry name" value="Ferritin-like_diiron"/>
</dbReference>
<reference evidence="8 9" key="1">
    <citation type="submission" date="2019-11" db="EMBL/GenBank/DDBJ databases">
        <title>Isolation of a new High Light Tolerant Cyanobacteria.</title>
        <authorList>
            <person name="Dobson Z."/>
            <person name="Vaughn N."/>
            <person name="Vaughn M."/>
            <person name="Fromme P."/>
            <person name="Mazor Y."/>
        </authorList>
    </citation>
    <scope>NUCLEOTIDE SEQUENCE [LARGE SCALE GENOMIC DNA]</scope>
    <source>
        <strain evidence="8 9">0216</strain>
    </source>
</reference>
<dbReference type="EC" id="1.16.3.1" evidence="5"/>
<keyword evidence="3 5" id="KW-0479">Metal-binding</keyword>
<keyword evidence="2" id="KW-0349">Heme</keyword>
<protein>
    <recommendedName>
        <fullName evidence="5">Bacterioferritin</fullName>
        <ecNumber evidence="5">1.16.3.1</ecNumber>
    </recommendedName>
</protein>
<feature type="domain" description="Ferritin-like diiron" evidence="7">
    <location>
        <begin position="1"/>
        <end position="145"/>
    </location>
</feature>
<dbReference type="SUPFAM" id="SSF47240">
    <property type="entry name" value="Ferritin-like"/>
    <property type="match status" value="1"/>
</dbReference>
<dbReference type="PRINTS" id="PR00601">
    <property type="entry name" value="BACFERRITIN"/>
</dbReference>
<dbReference type="GO" id="GO:0004322">
    <property type="term" value="F:ferroxidase activity"/>
    <property type="evidence" value="ECO:0007669"/>
    <property type="project" value="UniProtKB-EC"/>
</dbReference>
<evidence type="ECO:0000259" key="7">
    <source>
        <dbReference type="PROSITE" id="PS50905"/>
    </source>
</evidence>
<dbReference type="PANTHER" id="PTHR30295:SF0">
    <property type="entry name" value="BACTERIOFERRITIN"/>
    <property type="match status" value="1"/>
</dbReference>
<dbReference type="PIRSF" id="PIRSF002560">
    <property type="entry name" value="Bacterioferritin"/>
    <property type="match status" value="1"/>
</dbReference>
<gene>
    <name evidence="8" type="primary">bfr</name>
    <name evidence="8" type="ORF">GGC33_13835</name>
</gene>
<dbReference type="InterPro" id="IPR012347">
    <property type="entry name" value="Ferritin-like"/>
</dbReference>
<sequence length="154" mass="17883">MQGNQEVKQQLNNVLKLKLTAINQFFLHARMCKSWGLNKLNEYEYRYSIKLMKQADKIIERVFFLEGLPNLQNLGKLLIGESVPEILANDLTIATEIADCLRSVINLCESLQDYVSRDLLTELLEETEEEIDWLESQQWLIANSGLENYLQSMI</sequence>
<dbReference type="Gene3D" id="1.20.1260.10">
    <property type="match status" value="1"/>
</dbReference>
<keyword evidence="1 5" id="KW-0409">Iron storage</keyword>
<dbReference type="EMBL" id="WMIA01000020">
    <property type="protein sequence ID" value="MTF40000.1"/>
    <property type="molecule type" value="Genomic_DNA"/>
</dbReference>
<evidence type="ECO:0000256" key="5">
    <source>
        <dbReference type="PIRNR" id="PIRNR002560"/>
    </source>
</evidence>
<evidence type="ECO:0000256" key="6">
    <source>
        <dbReference type="PIRSR" id="PIRSR002560-1"/>
    </source>
</evidence>
<dbReference type="GO" id="GO:0006879">
    <property type="term" value="P:intracellular iron ion homeostasis"/>
    <property type="evidence" value="ECO:0007669"/>
    <property type="project" value="UniProtKB-KW"/>
</dbReference>
<evidence type="ECO:0000256" key="3">
    <source>
        <dbReference type="ARBA" id="ARBA00022723"/>
    </source>
</evidence>
<dbReference type="PROSITE" id="PS50905">
    <property type="entry name" value="FERRITIN_LIKE"/>
    <property type="match status" value="1"/>
</dbReference>
<evidence type="ECO:0000256" key="1">
    <source>
        <dbReference type="ARBA" id="ARBA00022434"/>
    </source>
</evidence>
<dbReference type="InterPro" id="IPR008331">
    <property type="entry name" value="Ferritin_DPS_dom"/>
</dbReference>
<feature type="binding site" evidence="6">
    <location>
        <position position="128"/>
    </location>
    <ligand>
        <name>Fe cation</name>
        <dbReference type="ChEBI" id="CHEBI:24875"/>
        <label>2</label>
    </ligand>
</feature>
<comment type="function">
    <text evidence="5">Iron-storage protein, whose ferroxidase center binds Fe(2+), oxidizes it using dioxygen to Fe(3+), and participates in the subsequent Fe(3+) oxide mineral core formation within the central cavity of the BFR protein shell.</text>
</comment>
<dbReference type="Proteomes" id="UP000437131">
    <property type="component" value="Unassembled WGS sequence"/>
</dbReference>
<dbReference type="AlphaFoldDB" id="A0A844GV67"/>
<keyword evidence="4 5" id="KW-0408">Iron</keyword>
<name>A0A844GV67_9CHRO</name>
<evidence type="ECO:0000256" key="2">
    <source>
        <dbReference type="ARBA" id="ARBA00022617"/>
    </source>
</evidence>
<evidence type="ECO:0000313" key="9">
    <source>
        <dbReference type="Proteomes" id="UP000437131"/>
    </source>
</evidence>
<dbReference type="CDD" id="cd00907">
    <property type="entry name" value="Bacterioferritin"/>
    <property type="match status" value="1"/>
</dbReference>
<dbReference type="InterPro" id="IPR009078">
    <property type="entry name" value="Ferritin-like_SF"/>
</dbReference>
<accession>A0A844GV67</accession>
<comment type="catalytic activity">
    <reaction evidence="5">
        <text>4 Fe(2+) + O2 + 4 H(+) = 4 Fe(3+) + 2 H2O</text>
        <dbReference type="Rhea" id="RHEA:11148"/>
        <dbReference type="ChEBI" id="CHEBI:15377"/>
        <dbReference type="ChEBI" id="CHEBI:15378"/>
        <dbReference type="ChEBI" id="CHEBI:15379"/>
        <dbReference type="ChEBI" id="CHEBI:29033"/>
        <dbReference type="ChEBI" id="CHEBI:29034"/>
        <dbReference type="EC" id="1.16.3.1"/>
    </reaction>
</comment>
<organism evidence="8 9">
    <name type="scientific">Cyanobacterium aponinum 0216</name>
    <dbReference type="NCBI Taxonomy" id="2676140"/>
    <lineage>
        <taxon>Bacteria</taxon>
        <taxon>Bacillati</taxon>
        <taxon>Cyanobacteriota</taxon>
        <taxon>Cyanophyceae</taxon>
        <taxon>Oscillatoriophycideae</taxon>
        <taxon>Chroococcales</taxon>
        <taxon>Geminocystaceae</taxon>
        <taxon>Cyanobacterium</taxon>
    </lineage>
</organism>
<comment type="similarity">
    <text evidence="5">Belongs to the bacterioferritin family.</text>
</comment>
<feature type="binding site" description="axial binding residue" evidence="6">
    <location>
        <position position="52"/>
    </location>
    <ligand>
        <name>heme b</name>
        <dbReference type="ChEBI" id="CHEBI:60344"/>
        <note>ligand shared between dimeric partners</note>
    </ligand>
    <ligandPart>
        <name>Fe</name>
        <dbReference type="ChEBI" id="CHEBI:18248"/>
    </ligandPart>
</feature>
<dbReference type="GO" id="GO:0020037">
    <property type="term" value="F:heme binding"/>
    <property type="evidence" value="ECO:0007669"/>
    <property type="project" value="TreeGrafter"/>
</dbReference>
<dbReference type="PANTHER" id="PTHR30295">
    <property type="entry name" value="BACTERIOFERRITIN"/>
    <property type="match status" value="1"/>
</dbReference>
<evidence type="ECO:0000313" key="8">
    <source>
        <dbReference type="EMBL" id="MTF40000.1"/>
    </source>
</evidence>
<dbReference type="GO" id="GO:0008199">
    <property type="term" value="F:ferric iron binding"/>
    <property type="evidence" value="ECO:0007669"/>
    <property type="project" value="InterPro"/>
</dbReference>
<dbReference type="Pfam" id="PF00210">
    <property type="entry name" value="Ferritin"/>
    <property type="match status" value="1"/>
</dbReference>
<dbReference type="GO" id="GO:0006826">
    <property type="term" value="P:iron ion transport"/>
    <property type="evidence" value="ECO:0007669"/>
    <property type="project" value="InterPro"/>
</dbReference>